<dbReference type="Gene3D" id="1.10.10.10">
    <property type="entry name" value="Winged helix-like DNA-binding domain superfamily/Winged helix DNA-binding domain"/>
    <property type="match status" value="1"/>
</dbReference>
<keyword evidence="7" id="KW-1185">Reference proteome</keyword>
<dbReference type="InterPro" id="IPR036388">
    <property type="entry name" value="WH-like_DNA-bd_sf"/>
</dbReference>
<dbReference type="InterPro" id="IPR050389">
    <property type="entry name" value="LysR-type_TF"/>
</dbReference>
<dbReference type="InterPro" id="IPR000847">
    <property type="entry name" value="LysR_HTH_N"/>
</dbReference>
<dbReference type="SUPFAM" id="SSF53850">
    <property type="entry name" value="Periplasmic binding protein-like II"/>
    <property type="match status" value="1"/>
</dbReference>
<keyword evidence="4" id="KW-0804">Transcription</keyword>
<accession>A0A1M5ZH91</accession>
<keyword evidence="2" id="KW-0805">Transcription regulation</keyword>
<organism evidence="6 7">
    <name type="scientific">Vibrio aerogenes CECT 7868</name>
    <dbReference type="NCBI Taxonomy" id="1216006"/>
    <lineage>
        <taxon>Bacteria</taxon>
        <taxon>Pseudomonadati</taxon>
        <taxon>Pseudomonadota</taxon>
        <taxon>Gammaproteobacteria</taxon>
        <taxon>Vibrionales</taxon>
        <taxon>Vibrionaceae</taxon>
        <taxon>Vibrio</taxon>
    </lineage>
</organism>
<protein>
    <submittedName>
        <fullName evidence="6">HTH-type transcriptional regulator SyrM 1</fullName>
    </submittedName>
</protein>
<dbReference type="AlphaFoldDB" id="A0A1M5ZH91"/>
<dbReference type="InterPro" id="IPR036390">
    <property type="entry name" value="WH_DNA-bd_sf"/>
</dbReference>
<dbReference type="OrthoDB" id="8557381at2"/>
<evidence type="ECO:0000313" key="7">
    <source>
        <dbReference type="Proteomes" id="UP000184608"/>
    </source>
</evidence>
<evidence type="ECO:0000256" key="3">
    <source>
        <dbReference type="ARBA" id="ARBA00023125"/>
    </source>
</evidence>
<gene>
    <name evidence="6" type="primary">syrM1_1</name>
    <name evidence="6" type="ORF">VA7868_02749</name>
</gene>
<dbReference type="PROSITE" id="PS50931">
    <property type="entry name" value="HTH_LYSR"/>
    <property type="match status" value="1"/>
</dbReference>
<dbReference type="GO" id="GO:0003700">
    <property type="term" value="F:DNA-binding transcription factor activity"/>
    <property type="evidence" value="ECO:0007669"/>
    <property type="project" value="InterPro"/>
</dbReference>
<dbReference type="EMBL" id="FQXZ01000030">
    <property type="protein sequence ID" value="SHI23637.1"/>
    <property type="molecule type" value="Genomic_DNA"/>
</dbReference>
<comment type="similarity">
    <text evidence="1">Belongs to the LysR transcriptional regulatory family.</text>
</comment>
<dbReference type="SUPFAM" id="SSF46785">
    <property type="entry name" value="Winged helix' DNA-binding domain"/>
    <property type="match status" value="1"/>
</dbReference>
<reference evidence="6 7" key="1">
    <citation type="submission" date="2016-11" db="EMBL/GenBank/DDBJ databases">
        <authorList>
            <person name="Jaros S."/>
            <person name="Januszkiewicz K."/>
            <person name="Wedrychowicz H."/>
        </authorList>
    </citation>
    <scope>NUCLEOTIDE SEQUENCE [LARGE SCALE GENOMIC DNA]</scope>
    <source>
        <strain evidence="6 7">CECT 7868</strain>
    </source>
</reference>
<evidence type="ECO:0000256" key="4">
    <source>
        <dbReference type="ARBA" id="ARBA00023163"/>
    </source>
</evidence>
<evidence type="ECO:0000256" key="2">
    <source>
        <dbReference type="ARBA" id="ARBA00023015"/>
    </source>
</evidence>
<evidence type="ECO:0000259" key="5">
    <source>
        <dbReference type="PROSITE" id="PS50931"/>
    </source>
</evidence>
<dbReference type="GO" id="GO:0003677">
    <property type="term" value="F:DNA binding"/>
    <property type="evidence" value="ECO:0007669"/>
    <property type="project" value="UniProtKB-KW"/>
</dbReference>
<dbReference type="PANTHER" id="PTHR30118:SF15">
    <property type="entry name" value="TRANSCRIPTIONAL REGULATORY PROTEIN"/>
    <property type="match status" value="1"/>
</dbReference>
<dbReference type="Pfam" id="PF00126">
    <property type="entry name" value="HTH_1"/>
    <property type="match status" value="1"/>
</dbReference>
<evidence type="ECO:0000256" key="1">
    <source>
        <dbReference type="ARBA" id="ARBA00009437"/>
    </source>
</evidence>
<evidence type="ECO:0000313" key="6">
    <source>
        <dbReference type="EMBL" id="SHI23637.1"/>
    </source>
</evidence>
<sequence length="298" mass="33343">MINLANLDLNLLRTLDVLLTEHHVTRAAERLHLSQPSVSVHLSKLRALFNDPLLIPDSRGMKPTALADELRQPLRQALESLEKAVLTSVPFEPALSQQTWRLSASDYSEFTIIQPLMNVLFQEAPQSRIAVTQMIPGRLARQMERGEIDLAFHIRENAPQELRSKALFSERYVLVGRAGHPVLRQPVSLGSFCQLKQVVVSPDGGGFVGMTDEVLKEKGLARDVVLSVPHFHFVVSVLKTSDLVAMLPQRLVQDQTGLVLAEPPLELPPFELVMLWHERSHRDPAHQWLRAKIAGVCG</sequence>
<keyword evidence="3" id="KW-0238">DNA-binding</keyword>
<feature type="domain" description="HTH lysR-type" evidence="5">
    <location>
        <begin position="7"/>
        <end position="64"/>
    </location>
</feature>
<dbReference type="Proteomes" id="UP000184608">
    <property type="component" value="Unassembled WGS sequence"/>
</dbReference>
<dbReference type="RefSeq" id="WP_073604393.1">
    <property type="nucleotide sequence ID" value="NZ_FQXZ01000030.1"/>
</dbReference>
<name>A0A1M5ZH91_9VIBR</name>
<dbReference type="PANTHER" id="PTHR30118">
    <property type="entry name" value="HTH-TYPE TRANSCRIPTIONAL REGULATOR LEUO-RELATED"/>
    <property type="match status" value="1"/>
</dbReference>
<dbReference type="STRING" id="1216006.VA7868_02749"/>
<dbReference type="Gene3D" id="3.40.190.10">
    <property type="entry name" value="Periplasmic binding protein-like II"/>
    <property type="match status" value="2"/>
</dbReference>
<dbReference type="InterPro" id="IPR005119">
    <property type="entry name" value="LysR_subst-bd"/>
</dbReference>
<dbReference type="Pfam" id="PF03466">
    <property type="entry name" value="LysR_substrate"/>
    <property type="match status" value="1"/>
</dbReference>
<proteinExistence type="inferred from homology"/>